<accession>A0A1D8S9B9</accession>
<name>A0A1D8S9B9_VIBMI</name>
<organism evidence="3 4">
    <name type="scientific">Vibrio mimicus</name>
    <dbReference type="NCBI Taxonomy" id="674"/>
    <lineage>
        <taxon>Bacteria</taxon>
        <taxon>Pseudomonadati</taxon>
        <taxon>Pseudomonadota</taxon>
        <taxon>Gammaproteobacteria</taxon>
        <taxon>Vibrionales</taxon>
        <taxon>Vibrionaceae</taxon>
        <taxon>Vibrio</taxon>
    </lineage>
</organism>
<dbReference type="EMBL" id="LOSJ02000002">
    <property type="protein sequence ID" value="PNM56371.1"/>
    <property type="molecule type" value="Genomic_DNA"/>
</dbReference>
<dbReference type="PANTHER" id="PTHR33279:SF19">
    <property type="entry name" value="SSL1707 PROTEIN"/>
    <property type="match status" value="1"/>
</dbReference>
<proteinExistence type="inferred from homology"/>
<protein>
    <recommendedName>
        <fullName evidence="2">UPF0033 domain-containing protein</fullName>
    </recommendedName>
</protein>
<dbReference type="GeneID" id="93952706"/>
<dbReference type="Gene3D" id="3.30.110.40">
    <property type="entry name" value="TusA-like domain"/>
    <property type="match status" value="1"/>
</dbReference>
<dbReference type="OrthoDB" id="6215889at2"/>
<feature type="domain" description="UPF0033" evidence="2">
    <location>
        <begin position="5"/>
        <end position="53"/>
    </location>
</feature>
<dbReference type="CDD" id="cd00291">
    <property type="entry name" value="SirA_YedF_YeeD"/>
    <property type="match status" value="1"/>
</dbReference>
<dbReference type="Proteomes" id="UP000053748">
    <property type="component" value="Unassembled WGS sequence"/>
</dbReference>
<sequence length="78" mass="8725">MEPIILDLREQRCPMALLLAKRATASLSPGESLTILIADPASQRDIEKYMALQLLDCQRTQKHDHCSLMVSKETSSNV</sequence>
<gene>
    <name evidence="3" type="ORF">AL544_009865</name>
</gene>
<evidence type="ECO:0000313" key="4">
    <source>
        <dbReference type="Proteomes" id="UP000053748"/>
    </source>
</evidence>
<evidence type="ECO:0000259" key="2">
    <source>
        <dbReference type="Pfam" id="PF01206"/>
    </source>
</evidence>
<dbReference type="SUPFAM" id="SSF64307">
    <property type="entry name" value="SirA-like"/>
    <property type="match status" value="1"/>
</dbReference>
<comment type="caution">
    <text evidence="3">The sequence shown here is derived from an EMBL/GenBank/DDBJ whole genome shotgun (WGS) entry which is preliminary data.</text>
</comment>
<dbReference type="KEGG" id="vmi:AL543_20090"/>
<dbReference type="PANTHER" id="PTHR33279">
    <property type="entry name" value="SULFUR CARRIER PROTEIN YEDF-RELATED"/>
    <property type="match status" value="1"/>
</dbReference>
<dbReference type="STRING" id="674.VM_04115"/>
<dbReference type="RefSeq" id="WP_000433301.1">
    <property type="nucleotide sequence ID" value="NZ_CAWMSS010000001.1"/>
</dbReference>
<evidence type="ECO:0000256" key="1">
    <source>
        <dbReference type="ARBA" id="ARBA00008984"/>
    </source>
</evidence>
<keyword evidence="4" id="KW-1185">Reference proteome</keyword>
<dbReference type="eggNOG" id="COG0425">
    <property type="taxonomic scope" value="Bacteria"/>
</dbReference>
<dbReference type="InterPro" id="IPR001455">
    <property type="entry name" value="TusA-like"/>
</dbReference>
<comment type="similarity">
    <text evidence="1">Belongs to the sulfur carrier protein TusA family.</text>
</comment>
<dbReference type="AlphaFoldDB" id="A0A1D8S9B9"/>
<dbReference type="Pfam" id="PF01206">
    <property type="entry name" value="TusA"/>
    <property type="match status" value="1"/>
</dbReference>
<reference evidence="3" key="1">
    <citation type="submission" date="2017-12" db="EMBL/GenBank/DDBJ databases">
        <title>FDA dAtabase for Regulatory Grade micrObial Sequences (FDA-ARGOS): Supporting development and validation of Infectious Disease Dx tests.</title>
        <authorList>
            <person name="Hoffmann M."/>
            <person name="Allard M."/>
            <person name="Evans P."/>
            <person name="Brown E."/>
            <person name="Tallon L.J."/>
            <person name="Sadzewicz L."/>
            <person name="Sengamalay N."/>
            <person name="Ott S."/>
            <person name="Godinez A."/>
            <person name="Nagaraj S."/>
            <person name="Vavikolanu K."/>
            <person name="Aluvathingal J."/>
            <person name="Nadendla S."/>
            <person name="Hobson J."/>
            <person name="Sichtig H."/>
        </authorList>
    </citation>
    <scope>NUCLEOTIDE SEQUENCE [LARGE SCALE GENOMIC DNA]</scope>
    <source>
        <strain evidence="3">FDAARGOS_113</strain>
    </source>
</reference>
<dbReference type="InterPro" id="IPR036868">
    <property type="entry name" value="TusA-like_sf"/>
</dbReference>
<evidence type="ECO:0000313" key="3">
    <source>
        <dbReference type="EMBL" id="PNM56371.1"/>
    </source>
</evidence>